<reference evidence="3" key="2">
    <citation type="submission" date="2015-01" db="EMBL/GenBank/DDBJ databases">
        <title>Evolutionary Origins and Diversification of the Mycorrhizal Mutualists.</title>
        <authorList>
            <consortium name="DOE Joint Genome Institute"/>
            <consortium name="Mycorrhizal Genomics Consortium"/>
            <person name="Kohler A."/>
            <person name="Kuo A."/>
            <person name="Nagy L.G."/>
            <person name="Floudas D."/>
            <person name="Copeland A."/>
            <person name="Barry K.W."/>
            <person name="Cichocki N."/>
            <person name="Veneault-Fourrey C."/>
            <person name="LaButti K."/>
            <person name="Lindquist E.A."/>
            <person name="Lipzen A."/>
            <person name="Lundell T."/>
            <person name="Morin E."/>
            <person name="Murat C."/>
            <person name="Riley R."/>
            <person name="Ohm R."/>
            <person name="Sun H."/>
            <person name="Tunlid A."/>
            <person name="Henrissat B."/>
            <person name="Grigoriev I.V."/>
            <person name="Hibbett D.S."/>
            <person name="Martin F."/>
        </authorList>
    </citation>
    <scope>NUCLEOTIDE SEQUENCE [LARGE SCALE GENOMIC DNA]</scope>
    <source>
        <strain evidence="3">Foug A</strain>
    </source>
</reference>
<organism evidence="2 3">
    <name type="scientific">Scleroderma citrinum Foug A</name>
    <dbReference type="NCBI Taxonomy" id="1036808"/>
    <lineage>
        <taxon>Eukaryota</taxon>
        <taxon>Fungi</taxon>
        <taxon>Dikarya</taxon>
        <taxon>Basidiomycota</taxon>
        <taxon>Agaricomycotina</taxon>
        <taxon>Agaricomycetes</taxon>
        <taxon>Agaricomycetidae</taxon>
        <taxon>Boletales</taxon>
        <taxon>Sclerodermatineae</taxon>
        <taxon>Sclerodermataceae</taxon>
        <taxon>Scleroderma</taxon>
    </lineage>
</organism>
<feature type="region of interest" description="Disordered" evidence="1">
    <location>
        <begin position="19"/>
        <end position="60"/>
    </location>
</feature>
<dbReference type="InParanoid" id="A0A0C2Z1U0"/>
<gene>
    <name evidence="2" type="ORF">SCLCIDRAFT_10888</name>
</gene>
<sequence>MPCCKPHDNGLMECQSSLKHQEDRGAPSKEPQHEKMAQLQRTQERAQDAQVPSASSEGPCHIESMECEGALCETVHASRQAWLEVTAPPPIVGTTESGGSL</sequence>
<accession>A0A0C2Z1U0</accession>
<feature type="compositionally biased region" description="Basic and acidic residues" evidence="1">
    <location>
        <begin position="19"/>
        <end position="47"/>
    </location>
</feature>
<dbReference type="Proteomes" id="UP000053989">
    <property type="component" value="Unassembled WGS sequence"/>
</dbReference>
<dbReference type="AlphaFoldDB" id="A0A0C2Z1U0"/>
<evidence type="ECO:0000313" key="2">
    <source>
        <dbReference type="EMBL" id="KIM55793.1"/>
    </source>
</evidence>
<name>A0A0C2Z1U0_9AGAM</name>
<keyword evidence="3" id="KW-1185">Reference proteome</keyword>
<reference evidence="2 3" key="1">
    <citation type="submission" date="2014-04" db="EMBL/GenBank/DDBJ databases">
        <authorList>
            <consortium name="DOE Joint Genome Institute"/>
            <person name="Kuo A."/>
            <person name="Kohler A."/>
            <person name="Nagy L.G."/>
            <person name="Floudas D."/>
            <person name="Copeland A."/>
            <person name="Barry K.W."/>
            <person name="Cichocki N."/>
            <person name="Veneault-Fourrey C."/>
            <person name="LaButti K."/>
            <person name="Lindquist E.A."/>
            <person name="Lipzen A."/>
            <person name="Lundell T."/>
            <person name="Morin E."/>
            <person name="Murat C."/>
            <person name="Sun H."/>
            <person name="Tunlid A."/>
            <person name="Henrissat B."/>
            <person name="Grigoriev I.V."/>
            <person name="Hibbett D.S."/>
            <person name="Martin F."/>
            <person name="Nordberg H.P."/>
            <person name="Cantor M.N."/>
            <person name="Hua S.X."/>
        </authorList>
    </citation>
    <scope>NUCLEOTIDE SEQUENCE [LARGE SCALE GENOMIC DNA]</scope>
    <source>
        <strain evidence="2 3">Foug A</strain>
    </source>
</reference>
<dbReference type="EMBL" id="KN822127">
    <property type="protein sequence ID" value="KIM55793.1"/>
    <property type="molecule type" value="Genomic_DNA"/>
</dbReference>
<proteinExistence type="predicted"/>
<evidence type="ECO:0000313" key="3">
    <source>
        <dbReference type="Proteomes" id="UP000053989"/>
    </source>
</evidence>
<dbReference type="HOGENOM" id="CLU_2293326_0_0_1"/>
<evidence type="ECO:0000256" key="1">
    <source>
        <dbReference type="SAM" id="MobiDB-lite"/>
    </source>
</evidence>
<protein>
    <submittedName>
        <fullName evidence="2">Uncharacterized protein</fullName>
    </submittedName>
</protein>